<dbReference type="PANTHER" id="PTHR44329:SF298">
    <property type="entry name" value="MIXED LINEAGE KINASE DOMAIN-LIKE PROTEIN"/>
    <property type="match status" value="1"/>
</dbReference>
<keyword evidence="4" id="KW-0418">Kinase</keyword>
<dbReference type="Gene3D" id="1.10.510.10">
    <property type="entry name" value="Transferase(Phosphotransferase) domain 1"/>
    <property type="match status" value="1"/>
</dbReference>
<organism evidence="4 5">
    <name type="scientific">Macrolepiota fuliginosa MF-IS2</name>
    <dbReference type="NCBI Taxonomy" id="1400762"/>
    <lineage>
        <taxon>Eukaryota</taxon>
        <taxon>Fungi</taxon>
        <taxon>Dikarya</taxon>
        <taxon>Basidiomycota</taxon>
        <taxon>Agaricomycotina</taxon>
        <taxon>Agaricomycetes</taxon>
        <taxon>Agaricomycetidae</taxon>
        <taxon>Agaricales</taxon>
        <taxon>Agaricineae</taxon>
        <taxon>Agaricaceae</taxon>
        <taxon>Macrolepiota</taxon>
    </lineage>
</organism>
<protein>
    <submittedName>
        <fullName evidence="4">Kinase-like protein</fullName>
    </submittedName>
</protein>
<dbReference type="PRINTS" id="PR00109">
    <property type="entry name" value="TYRKINASE"/>
</dbReference>
<dbReference type="EMBL" id="MU151658">
    <property type="protein sequence ID" value="KAF9442308.1"/>
    <property type="molecule type" value="Genomic_DNA"/>
</dbReference>
<evidence type="ECO:0000313" key="4">
    <source>
        <dbReference type="EMBL" id="KAF9442308.1"/>
    </source>
</evidence>
<proteinExistence type="predicted"/>
<evidence type="ECO:0000259" key="3">
    <source>
        <dbReference type="PROSITE" id="PS50011"/>
    </source>
</evidence>
<evidence type="ECO:0000313" key="5">
    <source>
        <dbReference type="Proteomes" id="UP000807342"/>
    </source>
</evidence>
<comment type="caution">
    <text evidence="4">The sequence shown here is derived from an EMBL/GenBank/DDBJ whole genome shotgun (WGS) entry which is preliminary data.</text>
</comment>
<keyword evidence="5" id="KW-1185">Reference proteome</keyword>
<dbReference type="PANTHER" id="PTHR44329">
    <property type="entry name" value="SERINE/THREONINE-PROTEIN KINASE TNNI3K-RELATED"/>
    <property type="match status" value="1"/>
</dbReference>
<keyword evidence="4" id="KW-0808">Transferase</keyword>
<dbReference type="InterPro" id="IPR000719">
    <property type="entry name" value="Prot_kinase_dom"/>
</dbReference>
<accession>A0A9P5X041</accession>
<gene>
    <name evidence="4" type="ORF">P691DRAFT_495353</name>
</gene>
<dbReference type="InterPro" id="IPR051681">
    <property type="entry name" value="Ser/Thr_Kinases-Pseudokinases"/>
</dbReference>
<dbReference type="PROSITE" id="PS00108">
    <property type="entry name" value="PROTEIN_KINASE_ST"/>
    <property type="match status" value="1"/>
</dbReference>
<dbReference type="SMART" id="SM00220">
    <property type="entry name" value="S_TKc"/>
    <property type="match status" value="1"/>
</dbReference>
<sequence length="398" mass="44838">MSIILGSKALYKELLNSKGEKAQYMLDIMQKMLDHPNTQGALRRSILIAMMRLCSESGTHPRCLTLQHIRYDTRPVAAGQFGEVWKGYLGDKRVCLKVPKLYQDTQIEHLLKNSTREGIVWSDLEHPNLLPFYGTYHLGDHDGRVCLVSPWMDNGSVSDYLRANPEVPRLPLVSDVLAGLGYLHEHSIVHGDLKGANILISSGGSACLADFGLSSIVDAEIVRWTSLETTSRIGGTIRWEAPELLDFEEGGIPRPTFPSDVYSLASVMYEILTGQVPYHEFPRDVTILSKVMRGVKPSRPSDFEVELSDEIWAIMEGCWNHDPAERPTVPQAAERWSEISPPLLTTRRMSRNQGRRSEDNLQILDPRAFRAVIQGFDTNFSESDIDLLREYVSRLLCS</sequence>
<reference evidence="4" key="1">
    <citation type="submission" date="2020-11" db="EMBL/GenBank/DDBJ databases">
        <authorList>
            <consortium name="DOE Joint Genome Institute"/>
            <person name="Ahrendt S."/>
            <person name="Riley R."/>
            <person name="Andreopoulos W."/>
            <person name="Labutti K."/>
            <person name="Pangilinan J."/>
            <person name="Ruiz-Duenas F.J."/>
            <person name="Barrasa J.M."/>
            <person name="Sanchez-Garcia M."/>
            <person name="Camarero S."/>
            <person name="Miyauchi S."/>
            <person name="Serrano A."/>
            <person name="Linde D."/>
            <person name="Babiker R."/>
            <person name="Drula E."/>
            <person name="Ayuso-Fernandez I."/>
            <person name="Pacheco R."/>
            <person name="Padilla G."/>
            <person name="Ferreira P."/>
            <person name="Barriuso J."/>
            <person name="Kellner H."/>
            <person name="Castanera R."/>
            <person name="Alfaro M."/>
            <person name="Ramirez L."/>
            <person name="Pisabarro A.G."/>
            <person name="Kuo A."/>
            <person name="Tritt A."/>
            <person name="Lipzen A."/>
            <person name="He G."/>
            <person name="Yan M."/>
            <person name="Ng V."/>
            <person name="Cullen D."/>
            <person name="Martin F."/>
            <person name="Rosso M.-N."/>
            <person name="Henrissat B."/>
            <person name="Hibbett D."/>
            <person name="Martinez A.T."/>
            <person name="Grigoriev I.V."/>
        </authorList>
    </citation>
    <scope>NUCLEOTIDE SEQUENCE</scope>
    <source>
        <strain evidence="4">MF-IS2</strain>
    </source>
</reference>
<dbReference type="AlphaFoldDB" id="A0A9P5X041"/>
<dbReference type="GO" id="GO:0005524">
    <property type="term" value="F:ATP binding"/>
    <property type="evidence" value="ECO:0007669"/>
    <property type="project" value="UniProtKB-KW"/>
</dbReference>
<evidence type="ECO:0000256" key="2">
    <source>
        <dbReference type="ARBA" id="ARBA00022840"/>
    </source>
</evidence>
<dbReference type="SUPFAM" id="SSF56112">
    <property type="entry name" value="Protein kinase-like (PK-like)"/>
    <property type="match status" value="1"/>
</dbReference>
<keyword evidence="1" id="KW-0547">Nucleotide-binding</keyword>
<dbReference type="Proteomes" id="UP000807342">
    <property type="component" value="Unassembled WGS sequence"/>
</dbReference>
<feature type="domain" description="Protein kinase" evidence="3">
    <location>
        <begin position="70"/>
        <end position="344"/>
    </location>
</feature>
<dbReference type="InterPro" id="IPR008271">
    <property type="entry name" value="Ser/Thr_kinase_AS"/>
</dbReference>
<name>A0A9P5X041_9AGAR</name>
<evidence type="ECO:0000256" key="1">
    <source>
        <dbReference type="ARBA" id="ARBA00022741"/>
    </source>
</evidence>
<dbReference type="Pfam" id="PF07714">
    <property type="entry name" value="PK_Tyr_Ser-Thr"/>
    <property type="match status" value="1"/>
</dbReference>
<keyword evidence="2" id="KW-0067">ATP-binding</keyword>
<dbReference type="OrthoDB" id="122279at2759"/>
<dbReference type="PROSITE" id="PS50011">
    <property type="entry name" value="PROTEIN_KINASE_DOM"/>
    <property type="match status" value="1"/>
</dbReference>
<dbReference type="InterPro" id="IPR011009">
    <property type="entry name" value="Kinase-like_dom_sf"/>
</dbReference>
<dbReference type="GO" id="GO:0004674">
    <property type="term" value="F:protein serine/threonine kinase activity"/>
    <property type="evidence" value="ECO:0007669"/>
    <property type="project" value="TreeGrafter"/>
</dbReference>
<dbReference type="InterPro" id="IPR001245">
    <property type="entry name" value="Ser-Thr/Tyr_kinase_cat_dom"/>
</dbReference>